<feature type="signal peptide" evidence="1">
    <location>
        <begin position="1"/>
        <end position="19"/>
    </location>
</feature>
<proteinExistence type="predicted"/>
<evidence type="ECO:0000256" key="1">
    <source>
        <dbReference type="SAM" id="SignalP"/>
    </source>
</evidence>
<feature type="chain" id="PRO_5005192242" evidence="1">
    <location>
        <begin position="20"/>
        <end position="327"/>
    </location>
</feature>
<dbReference type="AlphaFoldDB" id="A0A0G4I2L2"/>
<reference evidence="2" key="1">
    <citation type="submission" date="2014-11" db="EMBL/GenBank/DDBJ databases">
        <authorList>
            <person name="Otto D Thomas"/>
            <person name="Naeem Raeece"/>
        </authorList>
    </citation>
    <scope>NUCLEOTIDE SEQUENCE</scope>
</reference>
<dbReference type="PhylomeDB" id="A0A0G4I2L2"/>
<accession>A0A0G4I2L2</accession>
<protein>
    <submittedName>
        <fullName evidence="2">Uncharacterized protein</fullName>
    </submittedName>
</protein>
<dbReference type="VEuPathDB" id="CryptoDB:Cvel_10398"/>
<organism evidence="2">
    <name type="scientific">Chromera velia CCMP2878</name>
    <dbReference type="NCBI Taxonomy" id="1169474"/>
    <lineage>
        <taxon>Eukaryota</taxon>
        <taxon>Sar</taxon>
        <taxon>Alveolata</taxon>
        <taxon>Colpodellida</taxon>
        <taxon>Chromeraceae</taxon>
        <taxon>Chromera</taxon>
    </lineage>
</organism>
<keyword evidence="1" id="KW-0732">Signal</keyword>
<name>A0A0G4I2L2_9ALVE</name>
<sequence length="327" mass="37542">MQLALRFFAFFIVIPEGAGFHLVARPHSLVSPTRLEAVGGNGPPLPSSPEPLSTASEGRWKGTPELGFSFHERTRTCLNIFVKQRPTCSVLVLYGKKQVGKRRLAKEAVEKWRKDGRLVVEVDLEKVKEEDLNVDRLPEIFWTLWKAADFDLLAYQRLENELDVMRQLWQLMVPDFEEKYSKAKERDREVRVFVEKELGGRHQLTVEEAFGVIGLVIRKFAPVFEETAKRETDEENVAARVCAALVDVLEEKAVAESDTEEAPVLVIRGVERVVLNSAVKKVFDALCWRLVYRQDMDENVPVIMDLSGEPWDERFFLKVKQKRPNSF</sequence>
<evidence type="ECO:0000313" key="2">
    <source>
        <dbReference type="EMBL" id="CEM51118.1"/>
    </source>
</evidence>
<dbReference type="EMBL" id="CDMZ01004855">
    <property type="protein sequence ID" value="CEM51118.1"/>
    <property type="molecule type" value="Genomic_DNA"/>
</dbReference>
<gene>
    <name evidence="2" type="ORF">Cvel_10398</name>
</gene>